<evidence type="ECO:0008006" key="4">
    <source>
        <dbReference type="Google" id="ProtNLM"/>
    </source>
</evidence>
<name>A0AAV8UKU9_9RHOD</name>
<sequence length="273" mass="29110">MASGEGAGERPENDPTEEDILRELEDQMKTSTIAAETPEVSGEVRAMGADGEGGGGGSTGSGWFAQIPNFSTIISREEKEAISKGTEEIQKELGKVGTEFNQSIQQIGGLLGGALGISGGPVGFSSGGSKQDRFNSLFPDLKEQKVVEMYECQLVEKFRCYHNAFLPEKTFKFGGTLFLTVGTVAFRAHSDYSGFGKAEFPVSLKMEDVDKVQRLDDSGMIKLTTKKQVSVFFSDFAVEPGFHSAHALIDNLSKGEGAPPSEPSATSSSGLKS</sequence>
<evidence type="ECO:0000313" key="3">
    <source>
        <dbReference type="Proteomes" id="UP001157974"/>
    </source>
</evidence>
<protein>
    <recommendedName>
        <fullName evidence="4">GRAM domain-containing protein</fullName>
    </recommendedName>
</protein>
<comment type="caution">
    <text evidence="2">The sequence shown here is derived from an EMBL/GenBank/DDBJ whole genome shotgun (WGS) entry which is preliminary data.</text>
</comment>
<organism evidence="2 3">
    <name type="scientific">Rhodosorus marinus</name>
    <dbReference type="NCBI Taxonomy" id="101924"/>
    <lineage>
        <taxon>Eukaryota</taxon>
        <taxon>Rhodophyta</taxon>
        <taxon>Stylonematophyceae</taxon>
        <taxon>Stylonematales</taxon>
        <taxon>Stylonemataceae</taxon>
        <taxon>Rhodosorus</taxon>
    </lineage>
</organism>
<proteinExistence type="predicted"/>
<feature type="region of interest" description="Disordered" evidence="1">
    <location>
        <begin position="253"/>
        <end position="273"/>
    </location>
</feature>
<reference evidence="2 3" key="1">
    <citation type="journal article" date="2023" name="Nat. Commun.">
        <title>Origin of minicircular mitochondrial genomes in red algae.</title>
        <authorList>
            <person name="Lee Y."/>
            <person name="Cho C.H."/>
            <person name="Lee Y.M."/>
            <person name="Park S.I."/>
            <person name="Yang J.H."/>
            <person name="West J.A."/>
            <person name="Bhattacharya D."/>
            <person name="Yoon H.S."/>
        </authorList>
    </citation>
    <scope>NUCLEOTIDE SEQUENCE [LARGE SCALE GENOMIC DNA]</scope>
    <source>
        <strain evidence="2 3">CCMP1338</strain>
        <tissue evidence="2">Whole cell</tissue>
    </source>
</reference>
<accession>A0AAV8UKU9</accession>
<keyword evidence="3" id="KW-1185">Reference proteome</keyword>
<dbReference type="InterPro" id="IPR011993">
    <property type="entry name" value="PH-like_dom_sf"/>
</dbReference>
<feature type="compositionally biased region" description="Low complexity" evidence="1">
    <location>
        <begin position="256"/>
        <end position="273"/>
    </location>
</feature>
<feature type="region of interest" description="Disordered" evidence="1">
    <location>
        <begin position="25"/>
        <end position="62"/>
    </location>
</feature>
<evidence type="ECO:0000313" key="2">
    <source>
        <dbReference type="EMBL" id="KAJ8903160.1"/>
    </source>
</evidence>
<dbReference type="EMBL" id="JAMWBK010000007">
    <property type="protein sequence ID" value="KAJ8903160.1"/>
    <property type="molecule type" value="Genomic_DNA"/>
</dbReference>
<feature type="compositionally biased region" description="Gly residues" evidence="1">
    <location>
        <begin position="50"/>
        <end position="60"/>
    </location>
</feature>
<dbReference type="AlphaFoldDB" id="A0AAV8UKU9"/>
<dbReference type="Proteomes" id="UP001157974">
    <property type="component" value="Unassembled WGS sequence"/>
</dbReference>
<dbReference type="Gene3D" id="2.30.29.30">
    <property type="entry name" value="Pleckstrin-homology domain (PH domain)/Phosphotyrosine-binding domain (PTB)"/>
    <property type="match status" value="1"/>
</dbReference>
<gene>
    <name evidence="2" type="ORF">NDN08_004271</name>
</gene>
<evidence type="ECO:0000256" key="1">
    <source>
        <dbReference type="SAM" id="MobiDB-lite"/>
    </source>
</evidence>